<organism evidence="1">
    <name type="scientific">Anguilla anguilla</name>
    <name type="common">European freshwater eel</name>
    <name type="synonym">Muraena anguilla</name>
    <dbReference type="NCBI Taxonomy" id="7936"/>
    <lineage>
        <taxon>Eukaryota</taxon>
        <taxon>Metazoa</taxon>
        <taxon>Chordata</taxon>
        <taxon>Craniata</taxon>
        <taxon>Vertebrata</taxon>
        <taxon>Euteleostomi</taxon>
        <taxon>Actinopterygii</taxon>
        <taxon>Neopterygii</taxon>
        <taxon>Teleostei</taxon>
        <taxon>Anguilliformes</taxon>
        <taxon>Anguillidae</taxon>
        <taxon>Anguilla</taxon>
    </lineage>
</organism>
<proteinExistence type="predicted"/>
<name>A0A0E9R202_ANGAN</name>
<reference evidence="1" key="1">
    <citation type="submission" date="2014-11" db="EMBL/GenBank/DDBJ databases">
        <authorList>
            <person name="Amaro Gonzalez C."/>
        </authorList>
    </citation>
    <scope>NUCLEOTIDE SEQUENCE</scope>
</reference>
<dbReference type="EMBL" id="GBXM01086234">
    <property type="protein sequence ID" value="JAH22343.1"/>
    <property type="molecule type" value="Transcribed_RNA"/>
</dbReference>
<sequence length="28" mass="3468">MPRIFIRRSLSIYSNRYTKLCTVLFIYL</sequence>
<dbReference type="AlphaFoldDB" id="A0A0E9R202"/>
<protein>
    <submittedName>
        <fullName evidence="1">Uncharacterized protein</fullName>
    </submittedName>
</protein>
<accession>A0A0E9R202</accession>
<reference evidence="1" key="2">
    <citation type="journal article" date="2015" name="Fish Shellfish Immunol.">
        <title>Early steps in the European eel (Anguilla anguilla)-Vibrio vulnificus interaction in the gills: Role of the RtxA13 toxin.</title>
        <authorList>
            <person name="Callol A."/>
            <person name="Pajuelo D."/>
            <person name="Ebbesson L."/>
            <person name="Teles M."/>
            <person name="MacKenzie S."/>
            <person name="Amaro C."/>
        </authorList>
    </citation>
    <scope>NUCLEOTIDE SEQUENCE</scope>
</reference>
<evidence type="ECO:0000313" key="1">
    <source>
        <dbReference type="EMBL" id="JAH22343.1"/>
    </source>
</evidence>